<dbReference type="Proteomes" id="UP000623681">
    <property type="component" value="Unassembled WGS sequence"/>
</dbReference>
<name>A0A937FIL7_9CLOT</name>
<keyword evidence="1" id="KW-1133">Transmembrane helix</keyword>
<dbReference type="AlphaFoldDB" id="A0A937FIL7"/>
<keyword evidence="1" id="KW-0472">Membrane</keyword>
<dbReference type="InterPro" id="IPR027783">
    <property type="entry name" value="Bacterial_PH-related"/>
</dbReference>
<protein>
    <submittedName>
        <fullName evidence="3">PH domain-containing protein</fullName>
    </submittedName>
</protein>
<evidence type="ECO:0000256" key="1">
    <source>
        <dbReference type="SAM" id="Phobius"/>
    </source>
</evidence>
<feature type="transmembrane region" description="Helical" evidence="1">
    <location>
        <begin position="186"/>
        <end position="209"/>
    </location>
</feature>
<organism evidence="3 4">
    <name type="scientific">Clostridium paridis</name>
    <dbReference type="NCBI Taxonomy" id="2803863"/>
    <lineage>
        <taxon>Bacteria</taxon>
        <taxon>Bacillati</taxon>
        <taxon>Bacillota</taxon>
        <taxon>Clostridia</taxon>
        <taxon>Eubacteriales</taxon>
        <taxon>Clostridiaceae</taxon>
        <taxon>Clostridium</taxon>
    </lineage>
</organism>
<proteinExistence type="predicted"/>
<feature type="transmembrane region" description="Helical" evidence="1">
    <location>
        <begin position="12"/>
        <end position="33"/>
    </location>
</feature>
<feature type="transmembrane region" description="Helical" evidence="1">
    <location>
        <begin position="241"/>
        <end position="260"/>
    </location>
</feature>
<feature type="transmembrane region" description="Helical" evidence="1">
    <location>
        <begin position="39"/>
        <end position="58"/>
    </location>
</feature>
<keyword evidence="1" id="KW-0812">Transmembrane</keyword>
<evidence type="ECO:0000259" key="2">
    <source>
        <dbReference type="Pfam" id="PF10882"/>
    </source>
</evidence>
<feature type="transmembrane region" description="Helical" evidence="1">
    <location>
        <begin position="272"/>
        <end position="291"/>
    </location>
</feature>
<dbReference type="EMBL" id="JAESWA010000023">
    <property type="protein sequence ID" value="MBL4933017.1"/>
    <property type="molecule type" value="Genomic_DNA"/>
</dbReference>
<accession>A0A937FIL7</accession>
<reference evidence="3" key="1">
    <citation type="submission" date="2021-01" db="EMBL/GenBank/DDBJ databases">
        <title>Genome public.</title>
        <authorList>
            <person name="Liu C."/>
            <person name="Sun Q."/>
        </authorList>
    </citation>
    <scope>NUCLEOTIDE SEQUENCE</scope>
    <source>
        <strain evidence="3">YIM B02565</strain>
    </source>
</reference>
<dbReference type="RefSeq" id="WP_202768391.1">
    <property type="nucleotide sequence ID" value="NZ_JAESWA010000023.1"/>
</dbReference>
<keyword evidence="4" id="KW-1185">Reference proteome</keyword>
<evidence type="ECO:0000313" key="4">
    <source>
        <dbReference type="Proteomes" id="UP000623681"/>
    </source>
</evidence>
<evidence type="ECO:0000313" key="3">
    <source>
        <dbReference type="EMBL" id="MBL4933017.1"/>
    </source>
</evidence>
<sequence length="295" mass="34163">MKEFKPKKSIVILEIFIYLILANAALFLMSKFVDSYVEINLFKVLVGMFDIYCLYYIFLTGSLKYFINERGIVISTLFGIRKINIDFNTIDGYYTVSGAIKGFKLTGFGRFRYAFGRYVIENVGVTHMFATSSSELVYIHTNSMSYAISPIEANEFVDSLKTKGKEFKTFKINKNKHTEIYKDKKVFIPFILVTIIIIVMILVPFLLYLSNKLPVQMPLSFDSNFYPLVQGTGKNFAFKQMSYGVLNMIILVCMYYASYFHAKYDKKSAYKYIYISLAIALTFLIVQIRILNNFM</sequence>
<dbReference type="Pfam" id="PF10882">
    <property type="entry name" value="bPH_5"/>
    <property type="match status" value="1"/>
</dbReference>
<gene>
    <name evidence="3" type="ORF">JK634_14475</name>
</gene>
<comment type="caution">
    <text evidence="3">The sequence shown here is derived from an EMBL/GenBank/DDBJ whole genome shotgun (WGS) entry which is preliminary data.</text>
</comment>
<feature type="domain" description="Bacterial Pleckstrin homology" evidence="2">
    <location>
        <begin position="64"/>
        <end position="163"/>
    </location>
</feature>